<evidence type="ECO:0000313" key="1">
    <source>
        <dbReference type="EMBL" id="KAJ8709724.1"/>
    </source>
</evidence>
<gene>
    <name evidence="1" type="ORF">PYW08_009728</name>
</gene>
<reference evidence="1" key="1">
    <citation type="submission" date="2023-03" db="EMBL/GenBank/DDBJ databases">
        <title>Chromosome-level genomes of two armyworms, Mythimna separata and Mythimna loreyi, provide insights into the biosynthesis and reception of sex pheromones.</title>
        <authorList>
            <person name="Zhao H."/>
        </authorList>
    </citation>
    <scope>NUCLEOTIDE SEQUENCE</scope>
    <source>
        <strain evidence="1">BeijingLab</strain>
    </source>
</reference>
<accession>A0ACC2Q7J6</accession>
<evidence type="ECO:0000313" key="2">
    <source>
        <dbReference type="Proteomes" id="UP001231649"/>
    </source>
</evidence>
<comment type="caution">
    <text evidence="1">The sequence shown here is derived from an EMBL/GenBank/DDBJ whole genome shotgun (WGS) entry which is preliminary data.</text>
</comment>
<protein>
    <submittedName>
        <fullName evidence="1">Uncharacterized protein</fullName>
    </submittedName>
</protein>
<dbReference type="EMBL" id="CM056800">
    <property type="protein sequence ID" value="KAJ8709724.1"/>
    <property type="molecule type" value="Genomic_DNA"/>
</dbReference>
<dbReference type="Proteomes" id="UP001231649">
    <property type="component" value="Chromosome 24"/>
</dbReference>
<organism evidence="1 2">
    <name type="scientific">Mythimna loreyi</name>
    <dbReference type="NCBI Taxonomy" id="667449"/>
    <lineage>
        <taxon>Eukaryota</taxon>
        <taxon>Metazoa</taxon>
        <taxon>Ecdysozoa</taxon>
        <taxon>Arthropoda</taxon>
        <taxon>Hexapoda</taxon>
        <taxon>Insecta</taxon>
        <taxon>Pterygota</taxon>
        <taxon>Neoptera</taxon>
        <taxon>Endopterygota</taxon>
        <taxon>Lepidoptera</taxon>
        <taxon>Glossata</taxon>
        <taxon>Ditrysia</taxon>
        <taxon>Noctuoidea</taxon>
        <taxon>Noctuidae</taxon>
        <taxon>Noctuinae</taxon>
        <taxon>Hadenini</taxon>
        <taxon>Mythimna</taxon>
    </lineage>
</organism>
<proteinExistence type="predicted"/>
<keyword evidence="2" id="KW-1185">Reference proteome</keyword>
<sequence>MSHVFEFSFLGHDRLLSLSVTNSFSFYFEANVLHFQLTCIIFSKNQDLFAIRLIIIKFYKKDLEGHRNVYVQNNVCKIIKINHSNEKYVHGLINVGDKRMYHKIDS</sequence>
<name>A0ACC2Q7J6_9NEOP</name>